<name>A0AAN0JJU3_AMPQE</name>
<sequence>MDQRVEKGFAAIISEVDPKLVLEVVESLLFPFKNSIYSSKIEEDLLVSEELKGSLIEAGIEYNDQDLTKALLQYFNTIEDEASSEKLRQGIEDKESASRRKRSTSAYWPSTWDKKFNLIASLSQRSSDARTYPYNKAYMWTKQVGYSKIHANVAAGGFGGAGESGIKLYARARVDLVAWSKTYIALDIIFSYVKTFPSKSRSSALTYRRYIKIVEYTLVNELRTRTSTYASNSVYKYSQSWYRSYQIFKSSFSFYIYVGTLRLTLSSRIALHTSFKAYVPRMDNIQDMKAAAELRTGPTLTISGQAAARILEVFEIGLTASGSISYHLTPEASTSVCGRASSKGDANACFEVYSTTSGNISVAAYWKRRHLKCKWRWGVPRCTARWGSKKKFASLSHTWNLHNTRKKLNGECKVYWNSNINRICKEITNRG</sequence>
<keyword evidence="2" id="KW-1185">Reference proteome</keyword>
<organism evidence="1 2">
    <name type="scientific">Amphimedon queenslandica</name>
    <name type="common">Sponge</name>
    <dbReference type="NCBI Taxonomy" id="400682"/>
    <lineage>
        <taxon>Eukaryota</taxon>
        <taxon>Metazoa</taxon>
        <taxon>Porifera</taxon>
        <taxon>Demospongiae</taxon>
        <taxon>Heteroscleromorpha</taxon>
        <taxon>Haplosclerida</taxon>
        <taxon>Niphatidae</taxon>
        <taxon>Amphimedon</taxon>
    </lineage>
</organism>
<dbReference type="Proteomes" id="UP000007879">
    <property type="component" value="Unassembled WGS sequence"/>
</dbReference>
<dbReference type="AlphaFoldDB" id="A0AAN0JJU3"/>
<dbReference type="EnsemblMetazoa" id="XM_020001731.1">
    <property type="protein sequence ID" value="XP_019857290.1"/>
    <property type="gene ID" value="LOC109585605"/>
</dbReference>
<dbReference type="GeneID" id="109585605"/>
<evidence type="ECO:0000313" key="2">
    <source>
        <dbReference type="Proteomes" id="UP000007879"/>
    </source>
</evidence>
<accession>A0AAN0JJU3</accession>
<dbReference type="RefSeq" id="XP_019857290.1">
    <property type="nucleotide sequence ID" value="XM_020001731.1"/>
</dbReference>
<reference evidence="1" key="2">
    <citation type="submission" date="2024-06" db="UniProtKB">
        <authorList>
            <consortium name="EnsemblMetazoa"/>
        </authorList>
    </citation>
    <scope>IDENTIFICATION</scope>
</reference>
<protein>
    <submittedName>
        <fullName evidence="1">Uncharacterized protein</fullName>
    </submittedName>
</protein>
<dbReference type="KEGG" id="aqu:109585605"/>
<proteinExistence type="predicted"/>
<reference evidence="2" key="1">
    <citation type="journal article" date="2010" name="Nature">
        <title>The Amphimedon queenslandica genome and the evolution of animal complexity.</title>
        <authorList>
            <person name="Srivastava M."/>
            <person name="Simakov O."/>
            <person name="Chapman J."/>
            <person name="Fahey B."/>
            <person name="Gauthier M.E."/>
            <person name="Mitros T."/>
            <person name="Richards G.S."/>
            <person name="Conaco C."/>
            <person name="Dacre M."/>
            <person name="Hellsten U."/>
            <person name="Larroux C."/>
            <person name="Putnam N.H."/>
            <person name="Stanke M."/>
            <person name="Adamska M."/>
            <person name="Darling A."/>
            <person name="Degnan S.M."/>
            <person name="Oakley T.H."/>
            <person name="Plachetzki D.C."/>
            <person name="Zhai Y."/>
            <person name="Adamski M."/>
            <person name="Calcino A."/>
            <person name="Cummins S.F."/>
            <person name="Goodstein D.M."/>
            <person name="Harris C."/>
            <person name="Jackson D.J."/>
            <person name="Leys S.P."/>
            <person name="Shu S."/>
            <person name="Woodcroft B.J."/>
            <person name="Vervoort M."/>
            <person name="Kosik K.S."/>
            <person name="Manning G."/>
            <person name="Degnan B.M."/>
            <person name="Rokhsar D.S."/>
        </authorList>
    </citation>
    <scope>NUCLEOTIDE SEQUENCE [LARGE SCALE GENOMIC DNA]</scope>
</reference>
<evidence type="ECO:0000313" key="1">
    <source>
        <dbReference type="EnsemblMetazoa" id="XP_019857290.1"/>
    </source>
</evidence>